<dbReference type="PANTHER" id="PTHR15354:SF1">
    <property type="entry name" value="LEUCINE-RICH REPEAT-CONTAINING PROTEIN 41"/>
    <property type="match status" value="1"/>
</dbReference>
<organism evidence="6 7">
    <name type="scientific">Channa striata</name>
    <name type="common">Snakehead murrel</name>
    <name type="synonym">Ophicephalus striatus</name>
    <dbReference type="NCBI Taxonomy" id="64152"/>
    <lineage>
        <taxon>Eukaryota</taxon>
        <taxon>Metazoa</taxon>
        <taxon>Chordata</taxon>
        <taxon>Craniata</taxon>
        <taxon>Vertebrata</taxon>
        <taxon>Euteleostomi</taxon>
        <taxon>Actinopterygii</taxon>
        <taxon>Neopterygii</taxon>
        <taxon>Teleostei</taxon>
        <taxon>Neoteleostei</taxon>
        <taxon>Acanthomorphata</taxon>
        <taxon>Anabantaria</taxon>
        <taxon>Anabantiformes</taxon>
        <taxon>Channoidei</taxon>
        <taxon>Channidae</taxon>
        <taxon>Channa</taxon>
    </lineage>
</organism>
<gene>
    <name evidence="6" type="ORF">Q5P01_026466</name>
</gene>
<dbReference type="PANTHER" id="PTHR15354">
    <property type="entry name" value="MUF1"/>
    <property type="match status" value="1"/>
</dbReference>
<name>A0AA88LNH0_CHASR</name>
<dbReference type="InterPro" id="IPR032675">
    <property type="entry name" value="LRR_dom_sf"/>
</dbReference>
<dbReference type="SUPFAM" id="SSF52047">
    <property type="entry name" value="RNI-like"/>
    <property type="match status" value="1"/>
</dbReference>
<proteinExistence type="predicted"/>
<evidence type="ECO:0000256" key="5">
    <source>
        <dbReference type="ARBA" id="ARBA00022786"/>
    </source>
</evidence>
<protein>
    <recommendedName>
        <fullName evidence="1">Leucine-rich repeat-containing protein 41</fullName>
    </recommendedName>
</protein>
<evidence type="ECO:0000313" key="6">
    <source>
        <dbReference type="EMBL" id="KAK2815999.1"/>
    </source>
</evidence>
<evidence type="ECO:0000256" key="4">
    <source>
        <dbReference type="ARBA" id="ARBA00022737"/>
    </source>
</evidence>
<dbReference type="EMBL" id="JAUPFM010000022">
    <property type="protein sequence ID" value="KAK2815999.1"/>
    <property type="molecule type" value="Genomic_DNA"/>
</dbReference>
<dbReference type="Gene3D" id="3.80.10.10">
    <property type="entry name" value="Ribonuclease Inhibitor"/>
    <property type="match status" value="1"/>
</dbReference>
<evidence type="ECO:0000256" key="2">
    <source>
        <dbReference type="ARBA" id="ARBA00022553"/>
    </source>
</evidence>
<keyword evidence="2" id="KW-0597">Phosphoprotein</keyword>
<keyword evidence="4" id="KW-0677">Repeat</keyword>
<keyword evidence="7" id="KW-1185">Reference proteome</keyword>
<evidence type="ECO:0000256" key="3">
    <source>
        <dbReference type="ARBA" id="ARBA00022614"/>
    </source>
</evidence>
<comment type="caution">
    <text evidence="6">The sequence shown here is derived from an EMBL/GenBank/DDBJ whole genome shotgun (WGS) entry which is preliminary data.</text>
</comment>
<dbReference type="Proteomes" id="UP001187415">
    <property type="component" value="Unassembled WGS sequence"/>
</dbReference>
<reference evidence="6" key="1">
    <citation type="submission" date="2023-07" db="EMBL/GenBank/DDBJ databases">
        <title>Chromosome-level Genome Assembly of Striped Snakehead (Channa striata).</title>
        <authorList>
            <person name="Liu H."/>
        </authorList>
    </citation>
    <scope>NUCLEOTIDE SEQUENCE</scope>
    <source>
        <strain evidence="6">Gz</strain>
        <tissue evidence="6">Muscle</tissue>
    </source>
</reference>
<evidence type="ECO:0000313" key="7">
    <source>
        <dbReference type="Proteomes" id="UP001187415"/>
    </source>
</evidence>
<accession>A0AA88LNH0</accession>
<keyword evidence="3" id="KW-0433">Leucine-rich repeat</keyword>
<dbReference type="InterPro" id="IPR026137">
    <property type="entry name" value="Leu_rpt_41"/>
</dbReference>
<sequence>MWDSGRGGPRVVGLKELCFRAVRRHLACLSPSAVLDLPTPLIKDLLPHLTVCQLDELQPELNHRGISTHPGWIRVLKELYGPKAIDLHTEEEAKHEVMRMLFKLVFYGYTNPFVQRNITNLNTPSFLWAAAKCIKRFFLIASSSQPFESLTAEQRPLLNLLENHIRSVGITSCINIPTQHALYVLHRLLDHGAAEEVILNVQCPITLAWVLHGRGSQYLHPELKKLMHSKTAGCNSQIASATADSSSFSPGLETRLSEDQDGHFIPCKRSKLDSLLVENKSSKGHSTVDPQVLCRTFNPCTSPPTGVCPWGRIRCLEIRECLSDSLKVLNAALPTFFCLGSLTLHSFSTFRDSDVLGLAKALKLLYESSQSSLSHLSVSVLPYTKLMEMLLDASPKVTSLYVEIQSVMWGATHHPTTAKSALPAELPLETLTVKVAELQTDLHFITSVLRRSPHLRSLHVAGVRLPSGSSQSQLLSTLSESNLCLRSLNLEDMKLSDCLPKILHVLSSLKLEELELNDCRLLERWTDKEESLKQLVAALKTAPSLHTLGLAQNRLARNVCVLAELFSGSSPSSLKHLDISSNFIQPAELLEFAEKLRSHHPPQRLTLDLRKNPGDRDPSTWDTALKKLHPFCVVLFEGWRSTDTMVDHVSNM</sequence>
<keyword evidence="5" id="KW-0833">Ubl conjugation pathway</keyword>
<evidence type="ECO:0000256" key="1">
    <source>
        <dbReference type="ARBA" id="ARBA00014201"/>
    </source>
</evidence>
<dbReference type="AlphaFoldDB" id="A0AA88LNH0"/>